<protein>
    <submittedName>
        <fullName evidence="9">M3 family peptidase</fullName>
    </submittedName>
</protein>
<dbReference type="RefSeq" id="WP_119482538.1">
    <property type="nucleotide sequence ID" value="NZ_QXTG01000002.1"/>
</dbReference>
<keyword evidence="4 7" id="KW-0378">Hydrolase</keyword>
<keyword evidence="3 7" id="KW-0479">Metal-binding</keyword>
<evidence type="ECO:0000256" key="7">
    <source>
        <dbReference type="RuleBase" id="RU003435"/>
    </source>
</evidence>
<evidence type="ECO:0000256" key="3">
    <source>
        <dbReference type="ARBA" id="ARBA00022723"/>
    </source>
</evidence>
<gene>
    <name evidence="9" type="ORF">D1781_12230</name>
</gene>
<dbReference type="InterPro" id="IPR045090">
    <property type="entry name" value="Pept_M3A_M3B"/>
</dbReference>
<dbReference type="PANTHER" id="PTHR43660:SF1">
    <property type="entry name" value="DIPEPTIDYL CARBOXYPEPTIDASE"/>
    <property type="match status" value="1"/>
</dbReference>
<proteinExistence type="inferred from homology"/>
<dbReference type="Gene3D" id="1.10.1370.40">
    <property type="match status" value="3"/>
</dbReference>
<reference evidence="10" key="1">
    <citation type="submission" date="2018-09" db="EMBL/GenBank/DDBJ databases">
        <authorList>
            <person name="Kim I."/>
        </authorList>
    </citation>
    <scope>NUCLEOTIDE SEQUENCE [LARGE SCALE GENOMIC DNA]</scope>
    <source>
        <strain evidence="10">DD4a</strain>
    </source>
</reference>
<sequence>MSDNPFLVRSTLPAALPDFAAIREEHYEPAFEIGMREQREAVARITGDPAPPTFANTLEALELSGPVLDRVAAAFFTLASAHATPFVRDLEGRIAPRLAAHADAIRLDGALFARVDAVWRDRDGLEPEQRRLVERTRTELRLAGAALDEAAKAELRVLNERLSTLSTKFDAELVADTNDLAVHVEDEAELAGLAADTVSAARQAAAGRGLDGWLLTLVLPTGQPVLADLQHPGLRERVLAASRARGTRGGEHDTRQVLLEIVRLRARRARLLGFPHHAALVAVDETAGSSEAVAALLDRLVPAAIRNARREQQELGGDVSAADWAFRAEQRRREAYDVDLAALRPFFEAERVLRDGVFATAERLYGVRFTERPDLPGYHPDVRVFEVADDDGPLGLYLLDLYTRDEKRGGAWMNSLVDRAALVDEPLAVVINNLNVPKPDAGTPTLLPLDSVETLFHEFGHALHGLFATVRYPKLAGTNVPRDFVEFPSQVNEMWVLHPDVLPGYARHVETGEPLPADVAERLRATSAYGQGFATTEYLAAAVLDQAWHRLTPEEADAVSDVGRFEADALAAAGFDLPAVPPRYASTYFAHVFAGGYSAAYYAYIWSEVLDADTVAWFEEHGGLRRENGDRFRHLVLARGNAEDPLAAYRAFRGRDAAIEPLLARRGLDQSA</sequence>
<dbReference type="SUPFAM" id="SSF55486">
    <property type="entry name" value="Metalloproteases ('zincins'), catalytic domain"/>
    <property type="match status" value="1"/>
</dbReference>
<accession>A0A3A1U2Z7</accession>
<keyword evidence="5 7" id="KW-0862">Zinc</keyword>
<dbReference type="Pfam" id="PF01432">
    <property type="entry name" value="Peptidase_M3"/>
    <property type="match status" value="1"/>
</dbReference>
<keyword evidence="6 7" id="KW-0482">Metalloprotease</keyword>
<feature type="domain" description="Peptidase M3A/M3B catalytic" evidence="8">
    <location>
        <begin position="226"/>
        <end position="667"/>
    </location>
</feature>
<evidence type="ECO:0000313" key="10">
    <source>
        <dbReference type="Proteomes" id="UP000265742"/>
    </source>
</evidence>
<dbReference type="Proteomes" id="UP000265742">
    <property type="component" value="Unassembled WGS sequence"/>
</dbReference>
<dbReference type="InterPro" id="IPR034005">
    <property type="entry name" value="M3A_DCP"/>
</dbReference>
<dbReference type="EMBL" id="QXTG01000002">
    <property type="protein sequence ID" value="RIX28227.1"/>
    <property type="molecule type" value="Genomic_DNA"/>
</dbReference>
<keyword evidence="10" id="KW-1185">Reference proteome</keyword>
<dbReference type="AlphaFoldDB" id="A0A3A1U2Z7"/>
<dbReference type="GO" id="GO:0046872">
    <property type="term" value="F:metal ion binding"/>
    <property type="evidence" value="ECO:0007669"/>
    <property type="project" value="UniProtKB-UniRule"/>
</dbReference>
<dbReference type="GO" id="GO:0005829">
    <property type="term" value="C:cytosol"/>
    <property type="evidence" value="ECO:0007669"/>
    <property type="project" value="TreeGrafter"/>
</dbReference>
<evidence type="ECO:0000256" key="6">
    <source>
        <dbReference type="ARBA" id="ARBA00023049"/>
    </source>
</evidence>
<comment type="cofactor">
    <cofactor evidence="7">
        <name>Zn(2+)</name>
        <dbReference type="ChEBI" id="CHEBI:29105"/>
    </cofactor>
    <text evidence="7">Binds 1 zinc ion.</text>
</comment>
<dbReference type="GO" id="GO:0004222">
    <property type="term" value="F:metalloendopeptidase activity"/>
    <property type="evidence" value="ECO:0007669"/>
    <property type="project" value="InterPro"/>
</dbReference>
<evidence type="ECO:0000256" key="4">
    <source>
        <dbReference type="ARBA" id="ARBA00022801"/>
    </source>
</evidence>
<organism evidence="9 10">
    <name type="scientific">Amnibacterium setariae</name>
    <dbReference type="NCBI Taxonomy" id="2306585"/>
    <lineage>
        <taxon>Bacteria</taxon>
        <taxon>Bacillati</taxon>
        <taxon>Actinomycetota</taxon>
        <taxon>Actinomycetes</taxon>
        <taxon>Micrococcales</taxon>
        <taxon>Microbacteriaceae</taxon>
        <taxon>Amnibacterium</taxon>
    </lineage>
</organism>
<evidence type="ECO:0000256" key="1">
    <source>
        <dbReference type="ARBA" id="ARBA00006040"/>
    </source>
</evidence>
<evidence type="ECO:0000256" key="5">
    <source>
        <dbReference type="ARBA" id="ARBA00022833"/>
    </source>
</evidence>
<comment type="caution">
    <text evidence="9">The sequence shown here is derived from an EMBL/GenBank/DDBJ whole genome shotgun (WGS) entry which is preliminary data.</text>
</comment>
<dbReference type="OrthoDB" id="9773538at2"/>
<name>A0A3A1U2Z7_9MICO</name>
<evidence type="ECO:0000256" key="2">
    <source>
        <dbReference type="ARBA" id="ARBA00022670"/>
    </source>
</evidence>
<dbReference type="GO" id="GO:0004180">
    <property type="term" value="F:carboxypeptidase activity"/>
    <property type="evidence" value="ECO:0007669"/>
    <property type="project" value="TreeGrafter"/>
</dbReference>
<dbReference type="PANTHER" id="PTHR43660">
    <property type="entry name" value="DIPEPTIDYL CARBOXYPEPTIDASE"/>
    <property type="match status" value="1"/>
</dbReference>
<evidence type="ECO:0000313" key="9">
    <source>
        <dbReference type="EMBL" id="RIX28227.1"/>
    </source>
</evidence>
<comment type="similarity">
    <text evidence="1 7">Belongs to the peptidase M3 family.</text>
</comment>
<dbReference type="FunFam" id="3.40.390.10:FF:000009">
    <property type="entry name" value="Oligopeptidase A"/>
    <property type="match status" value="1"/>
</dbReference>
<keyword evidence="2 7" id="KW-0645">Protease</keyword>
<dbReference type="GO" id="GO:0006508">
    <property type="term" value="P:proteolysis"/>
    <property type="evidence" value="ECO:0007669"/>
    <property type="project" value="UniProtKB-KW"/>
</dbReference>
<dbReference type="InterPro" id="IPR001567">
    <property type="entry name" value="Pept_M3A_M3B_dom"/>
</dbReference>
<evidence type="ECO:0000259" key="8">
    <source>
        <dbReference type="Pfam" id="PF01432"/>
    </source>
</evidence>
<dbReference type="CDD" id="cd06456">
    <property type="entry name" value="M3A_DCP"/>
    <property type="match status" value="1"/>
</dbReference>